<sequence length="555" mass="63909">MNSVDSSELDHLPALNVLIIDDNPIVHDTLKAAFENMGIRNIKSAQNAFHGLRLCEEHHFHIVICAFNVKSDKDGFHLLEELKFKGYVNKRTVLIFLSSETSEALVNSIIELQPDDFWVKPLNAKNIEARLEHTLQIKQKLFNIYQAIDAGNYSKVIYYAERHLLNPKLQKYQANLLRMKAEALLDLREFAAAELFYRDLLCSFKYPWTHIGFVKSLLKQDKLDEIETLLGELTSQPETRFATYEMLAEYYIDREEYEQAYDEIKKATALAPRNIERNKKSWDLARLTHDHEGQYIATKNMAQYARNSIHDSPELALNVIRTGIDYANTLTDGTAGKILAETERRLTAIETDYEDAQYFKEQIVISRARLHNAKNEAEKAKRIVENQVSLKSSVSIEDNLDKVKVFHELGMREEAMKLLTAVQRQIAGDSLTSQVVGKYVERETTERDEIHFTPKQLNSMAVEFYKRNRMGPAAKVLEQALQLSPKNYKLAISLLKVLIKIRRQDQHNQDQLDLANSTISRLEMMEIPGSDAQVFGELSRMWKEANGEVVEEKKV</sequence>
<dbReference type="InterPro" id="IPR001789">
    <property type="entry name" value="Sig_transdc_resp-reg_receiver"/>
</dbReference>
<feature type="repeat" description="TPR" evidence="2">
    <location>
        <begin position="454"/>
        <end position="487"/>
    </location>
</feature>
<evidence type="ECO:0000256" key="1">
    <source>
        <dbReference type="PROSITE-ProRule" id="PRU00169"/>
    </source>
</evidence>
<dbReference type="Proteomes" id="UP001597380">
    <property type="component" value="Unassembled WGS sequence"/>
</dbReference>
<gene>
    <name evidence="4" type="ORF">ACFSJ3_04880</name>
</gene>
<dbReference type="PROSITE" id="PS50110">
    <property type="entry name" value="RESPONSE_REGULATORY"/>
    <property type="match status" value="1"/>
</dbReference>
<dbReference type="InterPro" id="IPR011006">
    <property type="entry name" value="CheY-like_superfamily"/>
</dbReference>
<evidence type="ECO:0000259" key="3">
    <source>
        <dbReference type="PROSITE" id="PS50110"/>
    </source>
</evidence>
<dbReference type="RefSeq" id="WP_345338471.1">
    <property type="nucleotide sequence ID" value="NZ_BAABLI010000005.1"/>
</dbReference>
<dbReference type="SUPFAM" id="SSF52172">
    <property type="entry name" value="CheY-like"/>
    <property type="match status" value="1"/>
</dbReference>
<protein>
    <submittedName>
        <fullName evidence="4">Response regulator</fullName>
    </submittedName>
</protein>
<dbReference type="InterPro" id="IPR052048">
    <property type="entry name" value="ST_Response_Regulator"/>
</dbReference>
<dbReference type="PANTHER" id="PTHR43228:SF1">
    <property type="entry name" value="TWO-COMPONENT RESPONSE REGULATOR ARR22"/>
    <property type="match status" value="1"/>
</dbReference>
<dbReference type="InterPro" id="IPR019734">
    <property type="entry name" value="TPR_rpt"/>
</dbReference>
<dbReference type="SMART" id="SM00028">
    <property type="entry name" value="TPR"/>
    <property type="match status" value="2"/>
</dbReference>
<dbReference type="SMART" id="SM00448">
    <property type="entry name" value="REC"/>
    <property type="match status" value="1"/>
</dbReference>
<comment type="caution">
    <text evidence="1">Lacks conserved residue(s) required for the propagation of feature annotation.</text>
</comment>
<keyword evidence="2" id="KW-0802">TPR repeat</keyword>
<dbReference type="Gene3D" id="1.25.40.10">
    <property type="entry name" value="Tetratricopeptide repeat domain"/>
    <property type="match status" value="1"/>
</dbReference>
<name>A0ABW4XIE5_9GAMM</name>
<feature type="domain" description="Response regulatory" evidence="3">
    <location>
        <begin position="16"/>
        <end position="135"/>
    </location>
</feature>
<comment type="caution">
    <text evidence="4">The sequence shown here is derived from an EMBL/GenBank/DDBJ whole genome shotgun (WGS) entry which is preliminary data.</text>
</comment>
<keyword evidence="5" id="KW-1185">Reference proteome</keyword>
<organism evidence="4 5">
    <name type="scientific">Corallincola platygyrae</name>
    <dbReference type="NCBI Taxonomy" id="1193278"/>
    <lineage>
        <taxon>Bacteria</taxon>
        <taxon>Pseudomonadati</taxon>
        <taxon>Pseudomonadota</taxon>
        <taxon>Gammaproteobacteria</taxon>
        <taxon>Alteromonadales</taxon>
        <taxon>Psychromonadaceae</taxon>
        <taxon>Corallincola</taxon>
    </lineage>
</organism>
<dbReference type="InterPro" id="IPR011990">
    <property type="entry name" value="TPR-like_helical_dom_sf"/>
</dbReference>
<dbReference type="PANTHER" id="PTHR43228">
    <property type="entry name" value="TWO-COMPONENT RESPONSE REGULATOR"/>
    <property type="match status" value="1"/>
</dbReference>
<reference evidence="5" key="1">
    <citation type="journal article" date="2019" name="Int. J. Syst. Evol. Microbiol.">
        <title>The Global Catalogue of Microorganisms (GCM) 10K type strain sequencing project: providing services to taxonomists for standard genome sequencing and annotation.</title>
        <authorList>
            <consortium name="The Broad Institute Genomics Platform"/>
            <consortium name="The Broad Institute Genome Sequencing Center for Infectious Disease"/>
            <person name="Wu L."/>
            <person name="Ma J."/>
        </authorList>
    </citation>
    <scope>NUCLEOTIDE SEQUENCE [LARGE SCALE GENOMIC DNA]</scope>
    <source>
        <strain evidence="5">CGMCC 1.10992</strain>
    </source>
</reference>
<evidence type="ECO:0000313" key="4">
    <source>
        <dbReference type="EMBL" id="MFD2095311.1"/>
    </source>
</evidence>
<proteinExistence type="predicted"/>
<accession>A0ABW4XIE5</accession>
<dbReference type="SUPFAM" id="SSF48452">
    <property type="entry name" value="TPR-like"/>
    <property type="match status" value="1"/>
</dbReference>
<feature type="repeat" description="TPR" evidence="2">
    <location>
        <begin position="241"/>
        <end position="274"/>
    </location>
</feature>
<dbReference type="PROSITE" id="PS50005">
    <property type="entry name" value="TPR"/>
    <property type="match status" value="2"/>
</dbReference>
<evidence type="ECO:0000256" key="2">
    <source>
        <dbReference type="PROSITE-ProRule" id="PRU00339"/>
    </source>
</evidence>
<dbReference type="EMBL" id="JBHUHT010000008">
    <property type="protein sequence ID" value="MFD2095311.1"/>
    <property type="molecule type" value="Genomic_DNA"/>
</dbReference>
<evidence type="ECO:0000313" key="5">
    <source>
        <dbReference type="Proteomes" id="UP001597380"/>
    </source>
</evidence>
<dbReference type="Gene3D" id="3.40.50.2300">
    <property type="match status" value="1"/>
</dbReference>
<dbReference type="Pfam" id="PF00072">
    <property type="entry name" value="Response_reg"/>
    <property type="match status" value="1"/>
</dbReference>